<evidence type="ECO:0000256" key="1">
    <source>
        <dbReference type="ARBA" id="ARBA00023172"/>
    </source>
</evidence>
<dbReference type="InterPro" id="IPR002104">
    <property type="entry name" value="Integrase_catalytic"/>
</dbReference>
<evidence type="ECO:0000259" key="2">
    <source>
        <dbReference type="PROSITE" id="PS51898"/>
    </source>
</evidence>
<dbReference type="InterPro" id="IPR013762">
    <property type="entry name" value="Integrase-like_cat_sf"/>
</dbReference>
<evidence type="ECO:0000313" key="4">
    <source>
        <dbReference type="Proteomes" id="UP000182740"/>
    </source>
</evidence>
<dbReference type="GO" id="GO:0015074">
    <property type="term" value="P:DNA integration"/>
    <property type="evidence" value="ECO:0007669"/>
    <property type="project" value="InterPro"/>
</dbReference>
<dbReference type="GO" id="GO:0003677">
    <property type="term" value="F:DNA binding"/>
    <property type="evidence" value="ECO:0007669"/>
    <property type="project" value="InterPro"/>
</dbReference>
<dbReference type="Gene3D" id="1.10.443.10">
    <property type="entry name" value="Intergrase catalytic core"/>
    <property type="match status" value="1"/>
</dbReference>
<proteinExistence type="predicted"/>
<accession>A0A1K1SVH5</accession>
<dbReference type="RefSeq" id="WP_072480175.1">
    <property type="nucleotide sequence ID" value="NZ_FPJG01000006.1"/>
</dbReference>
<dbReference type="PROSITE" id="PS51898">
    <property type="entry name" value="TYR_RECOMBINASE"/>
    <property type="match status" value="1"/>
</dbReference>
<name>A0A1K1SVH5_9PSEU</name>
<dbReference type="EMBL" id="FPJG01000006">
    <property type="protein sequence ID" value="SFW88322.1"/>
    <property type="molecule type" value="Genomic_DNA"/>
</dbReference>
<dbReference type="InterPro" id="IPR011010">
    <property type="entry name" value="DNA_brk_join_enz"/>
</dbReference>
<dbReference type="STRING" id="546364.SAMN04489730_6924"/>
<evidence type="ECO:0000313" key="3">
    <source>
        <dbReference type="EMBL" id="SFW88322.1"/>
    </source>
</evidence>
<reference evidence="4" key="1">
    <citation type="submission" date="2016-11" db="EMBL/GenBank/DDBJ databases">
        <authorList>
            <person name="Varghese N."/>
            <person name="Submissions S."/>
        </authorList>
    </citation>
    <scope>NUCLEOTIDE SEQUENCE [LARGE SCALE GENOMIC DNA]</scope>
    <source>
        <strain evidence="4">DSM 44671</strain>
    </source>
</reference>
<keyword evidence="1" id="KW-0233">DNA recombination</keyword>
<dbReference type="OrthoDB" id="3773913at2"/>
<sequence length="489" mass="54071">MTDTTFDVRIWDVRVKTGRPRKDGKPPKKSYIVRWVVAGKVFPETYANATLAESFRSKLIVAQRNGEAFRIADGLPVSMARVQNDQSWFSFAQAYVDMKWRRAAAKSRSGNADALATATLALLERRRGKPDDAVLRRAMTGWAFNTVRRETGKPPDIEAALAWLESNTVAVSRLGDLTTLRGVLDQLALKMDGSAAAAKTVYRKRAVVFNALEYAVERDLLPANRLPEVKWTAPKRVRAIDTRVVVNTRQGPQLLAAVAAQKVMRLPPGAPEPVIVERRSSGPRLVACFGAMYYSALRPEEAVMLRDIDLKLPRKGWGELLVSETAPIAGAAWTDTGQRRDRRQLKQRAKGEVRPVPCPPPLTALLQQHLEQYGVADDGRLFRSMDGGDVAESTLARVWDKARKAALTPEEYRSPLARRPYDLRHACVSTWLAGGVISAQVALWAGHSVAVLHEVYAKVLAGLEEESLGKIARILGLPEDEPEDEDDSA</sequence>
<gene>
    <name evidence="3" type="ORF">SAMN04489730_6924</name>
</gene>
<dbReference type="Proteomes" id="UP000182740">
    <property type="component" value="Unassembled WGS sequence"/>
</dbReference>
<dbReference type="SUPFAM" id="SSF56349">
    <property type="entry name" value="DNA breaking-rejoining enzymes"/>
    <property type="match status" value="1"/>
</dbReference>
<organism evidence="3 4">
    <name type="scientific">Amycolatopsis australiensis</name>
    <dbReference type="NCBI Taxonomy" id="546364"/>
    <lineage>
        <taxon>Bacteria</taxon>
        <taxon>Bacillati</taxon>
        <taxon>Actinomycetota</taxon>
        <taxon>Actinomycetes</taxon>
        <taxon>Pseudonocardiales</taxon>
        <taxon>Pseudonocardiaceae</taxon>
        <taxon>Amycolatopsis</taxon>
    </lineage>
</organism>
<feature type="domain" description="Tyr recombinase" evidence="2">
    <location>
        <begin position="249"/>
        <end position="473"/>
    </location>
</feature>
<dbReference type="AlphaFoldDB" id="A0A1K1SVH5"/>
<keyword evidence="4" id="KW-1185">Reference proteome</keyword>
<dbReference type="GO" id="GO:0006310">
    <property type="term" value="P:DNA recombination"/>
    <property type="evidence" value="ECO:0007669"/>
    <property type="project" value="UniProtKB-KW"/>
</dbReference>
<protein>
    <recommendedName>
        <fullName evidence="2">Tyr recombinase domain-containing protein</fullName>
    </recommendedName>
</protein>